<feature type="domain" description="GGDEF" evidence="3">
    <location>
        <begin position="808"/>
        <end position="939"/>
    </location>
</feature>
<dbReference type="Gene3D" id="3.40.190.10">
    <property type="entry name" value="Periplasmic binding protein-like II"/>
    <property type="match status" value="6"/>
</dbReference>
<sequence length="939" mass="105795">MKIVIRLFLTIITTVLIVFSHSSVATNLSVQPIKIVMGEDTYPYQYRDENGQPAGILVDLWLEWSMVTNTPITFDVQNWTESLNSLHNGTADIHMGMAINEQRLNRFDFAKPITSLDTFLFIHKSIDRKRHLTDLIPYQIGLVDGSSHEQTLKNINPKFSFRKYPSRIELLKGASNGEILVFAGVEGYQRNVSLDLDIANEFHTSSRLPINDIALAPAVNKGNSALLAKIEQGFEQIDEAQRMRIERRWLGYNRQQAGIMIAMQSNVEPYVDIGLDGLPDGLFVDLWKLWSKKTGISIDFVIGDMNSSIEDINNGIADVHIGYPESNEMRTGLKQAWHLTTVKSRFFSTNINISNINDISHARVGVFPTAPYIAKIRQAYPDTQIRFYDSIAAMVDASERSEINGFFAESASTSHYLLTNKLWTDFKLYTNIGYTTDIYVLTRLEDSGLAERISSGFQLITPEERSRIENKWLINPNDRYFSNNEHNIMLSQQQKDYLAKLGAIKMGYLKDWRPMEFQGGNGEFLGVNSDIKSLLVKHLGLSIIPVAFDNFDQMMQQLQSGEIQIVASLAQNNTREKTIIFSEPYWPSPWAIASDMTQPTIFNVSQLAGKRLAVVQGYQLIDQFRQRYPEIDIIPVSDTLAGLNTVIDGQADMFVEKVTTLAENLKNGDYPSLKLSLIADLADQQSRIGIFSGVKELQPLVNKVLSTMDKTAQQALYQKWNDVRLNTHSKFSSKWVNYLIIGLLIVSAIALAVIIINRRLNLEIKLREAAEDRLVFIANHDNVTGLANRTLLEQQLKSSITSHKQSGDKFALLFIDLDGFKIVNDQYGHDVGDMLLAEVASVFKNAIRKTDSVARFGGDEFVIILNHIQSLQDAKRLAESLLNKLATITTIEDKPVMISASIGMAVYPNNGDSPEALLKYSDTLMYQAKRTGGRKHVHQ</sequence>
<dbReference type="SUPFAM" id="SSF55073">
    <property type="entry name" value="Nucleotide cyclase"/>
    <property type="match status" value="1"/>
</dbReference>
<dbReference type="SMART" id="SM00062">
    <property type="entry name" value="PBPb"/>
    <property type="match status" value="2"/>
</dbReference>
<evidence type="ECO:0000259" key="3">
    <source>
        <dbReference type="PROSITE" id="PS50887"/>
    </source>
</evidence>
<dbReference type="NCBIfam" id="TIGR00254">
    <property type="entry name" value="GGDEF"/>
    <property type="match status" value="1"/>
</dbReference>
<dbReference type="InterPro" id="IPR043128">
    <property type="entry name" value="Rev_trsase/Diguanyl_cyclase"/>
</dbReference>
<dbReference type="CDD" id="cd01007">
    <property type="entry name" value="PBP2_BvgS_HisK_like"/>
    <property type="match status" value="1"/>
</dbReference>
<dbReference type="Proteomes" id="UP001139333">
    <property type="component" value="Unassembled WGS sequence"/>
</dbReference>
<comment type="caution">
    <text evidence="4">The sequence shown here is derived from an EMBL/GenBank/DDBJ whole genome shotgun (WGS) entry which is preliminary data.</text>
</comment>
<dbReference type="Gene3D" id="3.30.70.270">
    <property type="match status" value="1"/>
</dbReference>
<comment type="cofactor">
    <cofactor evidence="1">
        <name>Mg(2+)</name>
        <dbReference type="ChEBI" id="CHEBI:18420"/>
    </cofactor>
</comment>
<dbReference type="Pfam" id="PF00497">
    <property type="entry name" value="SBP_bac_3"/>
    <property type="match status" value="2"/>
</dbReference>
<dbReference type="Pfam" id="PF00990">
    <property type="entry name" value="GGDEF"/>
    <property type="match status" value="1"/>
</dbReference>
<organism evidence="4 5">
    <name type="scientific">Shewanella gaetbuli</name>
    <dbReference type="NCBI Taxonomy" id="220752"/>
    <lineage>
        <taxon>Bacteria</taxon>
        <taxon>Pseudomonadati</taxon>
        <taxon>Pseudomonadota</taxon>
        <taxon>Gammaproteobacteria</taxon>
        <taxon>Alteromonadales</taxon>
        <taxon>Shewanellaceae</taxon>
        <taxon>Shewanella</taxon>
    </lineage>
</organism>
<reference evidence="4" key="1">
    <citation type="submission" date="2022-01" db="EMBL/GenBank/DDBJ databases">
        <title>Whole genome-based taxonomy of the Shewanellaceae.</title>
        <authorList>
            <person name="Martin-Rodriguez A.J."/>
        </authorList>
    </citation>
    <scope>NUCLEOTIDE SEQUENCE</scope>
    <source>
        <strain evidence="4">DSM 16422</strain>
    </source>
</reference>
<dbReference type="SMART" id="SM00267">
    <property type="entry name" value="GGDEF"/>
    <property type="match status" value="1"/>
</dbReference>
<evidence type="ECO:0000313" key="5">
    <source>
        <dbReference type="Proteomes" id="UP001139333"/>
    </source>
</evidence>
<gene>
    <name evidence="4" type="ORF">L2672_07875</name>
</gene>
<dbReference type="SUPFAM" id="SSF53850">
    <property type="entry name" value="Periplasmic binding protein-like II"/>
    <property type="match status" value="3"/>
</dbReference>
<dbReference type="PANTHER" id="PTHR46663">
    <property type="entry name" value="DIGUANYLATE CYCLASE DGCT-RELATED"/>
    <property type="match status" value="1"/>
</dbReference>
<dbReference type="InterPro" id="IPR052163">
    <property type="entry name" value="DGC-Regulatory_Protein"/>
</dbReference>
<keyword evidence="2" id="KW-1133">Transmembrane helix</keyword>
<accession>A0A9X1ZR69</accession>
<name>A0A9X1ZR69_9GAMM</name>
<dbReference type="CDD" id="cd01949">
    <property type="entry name" value="GGDEF"/>
    <property type="match status" value="1"/>
</dbReference>
<dbReference type="InterPro" id="IPR029787">
    <property type="entry name" value="Nucleotide_cyclase"/>
</dbReference>
<keyword evidence="2" id="KW-0472">Membrane</keyword>
<dbReference type="PROSITE" id="PS50887">
    <property type="entry name" value="GGDEF"/>
    <property type="match status" value="1"/>
</dbReference>
<dbReference type="InterPro" id="IPR000160">
    <property type="entry name" value="GGDEF_dom"/>
</dbReference>
<dbReference type="AlphaFoldDB" id="A0A9X1ZR69"/>
<keyword evidence="2" id="KW-0812">Transmembrane</keyword>
<protein>
    <submittedName>
        <fullName evidence="4">Transporter substrate-binding domain-containing protein</fullName>
    </submittedName>
</protein>
<dbReference type="RefSeq" id="WP_248995280.1">
    <property type="nucleotide sequence ID" value="NZ_JAKIKP010000004.1"/>
</dbReference>
<dbReference type="GO" id="GO:0003824">
    <property type="term" value="F:catalytic activity"/>
    <property type="evidence" value="ECO:0007669"/>
    <property type="project" value="UniProtKB-ARBA"/>
</dbReference>
<evidence type="ECO:0000313" key="4">
    <source>
        <dbReference type="EMBL" id="MCL1142603.1"/>
    </source>
</evidence>
<dbReference type="FunFam" id="3.30.70.270:FF:000001">
    <property type="entry name" value="Diguanylate cyclase domain protein"/>
    <property type="match status" value="1"/>
</dbReference>
<dbReference type="PANTHER" id="PTHR46663:SF2">
    <property type="entry name" value="GGDEF DOMAIN-CONTAINING PROTEIN"/>
    <property type="match status" value="1"/>
</dbReference>
<dbReference type="EMBL" id="JAKIKP010000004">
    <property type="protein sequence ID" value="MCL1142603.1"/>
    <property type="molecule type" value="Genomic_DNA"/>
</dbReference>
<keyword evidence="5" id="KW-1185">Reference proteome</keyword>
<evidence type="ECO:0000256" key="1">
    <source>
        <dbReference type="ARBA" id="ARBA00001946"/>
    </source>
</evidence>
<feature type="transmembrane region" description="Helical" evidence="2">
    <location>
        <begin position="735"/>
        <end position="757"/>
    </location>
</feature>
<dbReference type="InterPro" id="IPR001638">
    <property type="entry name" value="Solute-binding_3/MltF_N"/>
</dbReference>
<dbReference type="CDD" id="cd13706">
    <property type="entry name" value="PBP2_HisK_like_1"/>
    <property type="match status" value="1"/>
</dbReference>
<evidence type="ECO:0000256" key="2">
    <source>
        <dbReference type="SAM" id="Phobius"/>
    </source>
</evidence>
<proteinExistence type="predicted"/>